<evidence type="ECO:0000313" key="9">
    <source>
        <dbReference type="EMBL" id="ETZ17095.1"/>
    </source>
</evidence>
<keyword evidence="5 8" id="KW-0564">Palmitate</keyword>
<name>W6TFP0_9SPIR</name>
<protein>
    <recommendedName>
        <fullName evidence="8">Variable large protein</fullName>
    </recommendedName>
</protein>
<reference evidence="9 10" key="1">
    <citation type="submission" date="2013-12" db="EMBL/GenBank/DDBJ databases">
        <title>Comparative genomics of relapsing fever spirochetes.</title>
        <authorList>
            <person name="Schwan T.G."/>
            <person name="Raffel S.J."/>
            <person name="Porcella S.F."/>
        </authorList>
    </citation>
    <scope>NUCLEOTIDE SEQUENCE [LARGE SCALE GENOMIC DNA]</scope>
    <source>
        <strain evidence="9 10">CR2A</strain>
    </source>
</reference>
<evidence type="ECO:0000313" key="10">
    <source>
        <dbReference type="Proteomes" id="UP000019148"/>
    </source>
</evidence>
<keyword evidence="4 8" id="KW-0472">Membrane</keyword>
<dbReference type="Proteomes" id="UP000019148">
    <property type="component" value="Unassembled WGS sequence"/>
</dbReference>
<evidence type="ECO:0000256" key="4">
    <source>
        <dbReference type="ARBA" id="ARBA00023136"/>
    </source>
</evidence>
<comment type="subcellular location">
    <subcellularLocation>
        <location evidence="2 8">Cell outer membrane</location>
        <topology evidence="2 8">Lipid-anchor</topology>
    </subcellularLocation>
</comment>
<gene>
    <name evidence="9" type="ORF">BDCR2A_01990</name>
</gene>
<dbReference type="GO" id="GO:0009279">
    <property type="term" value="C:cell outer membrane"/>
    <property type="evidence" value="ECO:0007669"/>
    <property type="project" value="UniProtKB-SubCell"/>
</dbReference>
<keyword evidence="6 8" id="KW-0998">Cell outer membrane</keyword>
<evidence type="ECO:0000256" key="2">
    <source>
        <dbReference type="ARBA" id="ARBA00004459"/>
    </source>
</evidence>
<keyword evidence="7 8" id="KW-0449">Lipoprotein</keyword>
<dbReference type="InterPro" id="IPR000680">
    <property type="entry name" value="Borrelia_lipo"/>
</dbReference>
<evidence type="ECO:0000256" key="7">
    <source>
        <dbReference type="ARBA" id="ARBA00023288"/>
    </source>
</evidence>
<accession>W6TFP0</accession>
<evidence type="ECO:0000256" key="8">
    <source>
        <dbReference type="RuleBase" id="RU363105"/>
    </source>
</evidence>
<proteinExistence type="predicted"/>
<dbReference type="SUPFAM" id="SSF74748">
    <property type="entry name" value="Variable surface antigen VlsE"/>
    <property type="match status" value="1"/>
</dbReference>
<evidence type="ECO:0000256" key="1">
    <source>
        <dbReference type="ARBA" id="ARBA00003932"/>
    </source>
</evidence>
<evidence type="ECO:0000256" key="6">
    <source>
        <dbReference type="ARBA" id="ARBA00023237"/>
    </source>
</evidence>
<organism evidence="9 10">
    <name type="scientific">Borrelia duttonii CR2A</name>
    <dbReference type="NCBI Taxonomy" id="1432657"/>
    <lineage>
        <taxon>Bacteria</taxon>
        <taxon>Pseudomonadati</taxon>
        <taxon>Spirochaetota</taxon>
        <taxon>Spirochaetia</taxon>
        <taxon>Spirochaetales</taxon>
        <taxon>Borreliaceae</taxon>
        <taxon>Borrelia</taxon>
    </lineage>
</organism>
<keyword evidence="3" id="KW-0732">Signal</keyword>
<dbReference type="AlphaFoldDB" id="W6TFP0"/>
<dbReference type="PATRIC" id="fig|1432657.3.peg.1846"/>
<dbReference type="Pfam" id="PF00921">
    <property type="entry name" value="Lipoprotein_2"/>
    <property type="match status" value="1"/>
</dbReference>
<evidence type="ECO:0000256" key="5">
    <source>
        <dbReference type="ARBA" id="ARBA00023139"/>
    </source>
</evidence>
<comment type="caution">
    <text evidence="9">The sequence shown here is derived from an EMBL/GenBank/DDBJ whole genome shotgun (WGS) entry which is preliminary data.</text>
</comment>
<sequence length="69" mass="7209">MVKDNGNDFILAKHNIDNGNTVVMGRKMWVVIAGGIRLRVMSKGVKFANSSDADVSAAVKGASVSSLCG</sequence>
<evidence type="ECO:0000256" key="3">
    <source>
        <dbReference type="ARBA" id="ARBA00022729"/>
    </source>
</evidence>
<comment type="function">
    <text evidence="1 8">The Vlp and Vsp proteins are antigenically distinct proteins, only one vlp or vsp gene is transcriptionally active at any one time. Switching between these genes is a mechanism of host immune response evasion.</text>
</comment>
<dbReference type="EMBL" id="AZIT01000108">
    <property type="protein sequence ID" value="ETZ17095.1"/>
    <property type="molecule type" value="Genomic_DNA"/>
</dbReference>